<protein>
    <recommendedName>
        <fullName evidence="4">DUF2066 domain-containing protein</fullName>
    </recommendedName>
</protein>
<evidence type="ECO:0000313" key="2">
    <source>
        <dbReference type="EMBL" id="OEG72352.1"/>
    </source>
</evidence>
<dbReference type="AlphaFoldDB" id="A0A1E5IP74"/>
<dbReference type="OrthoDB" id="6195299at2"/>
<evidence type="ECO:0008006" key="4">
    <source>
        <dbReference type="Google" id="ProtNLM"/>
    </source>
</evidence>
<dbReference type="EMBL" id="MCBT01000048">
    <property type="protein sequence ID" value="OEG72352.1"/>
    <property type="molecule type" value="Genomic_DNA"/>
</dbReference>
<dbReference type="STRING" id="23.BEL05_05090"/>
<proteinExistence type="predicted"/>
<dbReference type="Proteomes" id="UP000095230">
    <property type="component" value="Unassembled WGS sequence"/>
</dbReference>
<feature type="chain" id="PRO_5009179046" description="DUF2066 domain-containing protein" evidence="1">
    <location>
        <begin position="26"/>
        <end position="368"/>
    </location>
</feature>
<dbReference type="InterPro" id="IPR018642">
    <property type="entry name" value="DUF2066"/>
</dbReference>
<evidence type="ECO:0000313" key="3">
    <source>
        <dbReference type="Proteomes" id="UP000095230"/>
    </source>
</evidence>
<accession>A0A1E5IP74</accession>
<organism evidence="2 3">
    <name type="scientific">Shewanella colwelliana</name>
    <name type="common">Alteromonas colwelliana</name>
    <dbReference type="NCBI Taxonomy" id="23"/>
    <lineage>
        <taxon>Bacteria</taxon>
        <taxon>Pseudomonadati</taxon>
        <taxon>Pseudomonadota</taxon>
        <taxon>Gammaproteobacteria</taxon>
        <taxon>Alteromonadales</taxon>
        <taxon>Shewanellaceae</taxon>
        <taxon>Shewanella</taxon>
    </lineage>
</organism>
<feature type="signal peptide" evidence="1">
    <location>
        <begin position="1"/>
        <end position="25"/>
    </location>
</feature>
<comment type="caution">
    <text evidence="2">The sequence shown here is derived from an EMBL/GenBank/DDBJ whole genome shotgun (WGS) entry which is preliminary data.</text>
</comment>
<reference evidence="2 3" key="1">
    <citation type="submission" date="2016-07" db="EMBL/GenBank/DDBJ databases">
        <title>Whole-genome of two Shewanella species isolated from a digestive organ of sea cucumber Apostichopus japonicus Selenka 1867.</title>
        <authorList>
            <person name="Hong H.-H."/>
            <person name="Choi H."/>
            <person name="Cheon S."/>
            <person name="Oh J.-S."/>
            <person name="Lee H.-G."/>
            <person name="Park C."/>
        </authorList>
    </citation>
    <scope>NUCLEOTIDE SEQUENCE [LARGE SCALE GENOMIC DNA]</scope>
    <source>
        <strain evidence="2 3">CSB03KR</strain>
    </source>
</reference>
<gene>
    <name evidence="2" type="ORF">BEL05_05090</name>
</gene>
<evidence type="ECO:0000256" key="1">
    <source>
        <dbReference type="SAM" id="SignalP"/>
    </source>
</evidence>
<dbReference type="Pfam" id="PF09839">
    <property type="entry name" value="DUF2066"/>
    <property type="match status" value="1"/>
</dbReference>
<sequence>MFRTTFLVSLLLSAAALSVTTSAMAAEVSQLDESFVKVEDRAVKTRNEALKQALQNVILKNSGSQSALMAPSIASSINKPTSLIRQYGYKEIDGEQYLHASFDHQKIIRLLRDAQLPVWGQQRPLTLIWLSLDADGSRKILNDSSTDESRQTITATANQRGLPVLLPLMDLDDSMVIAANDVRGMFNDVVASASQRYNTDYFVMASIEPSADGLLNYNMALYPSVSDEPLFAPLIQDEGKVADADSAMGAILLALSEYYVGQYAVADSGEALQTQITFIDITDRKQLVDIEKYLQQLSAVKRVSLTTLRGVTAKFSLDLFGSEDDLQRLINLESKIRQQVVQRPIANESLDPLPVSQTQSTNYIWLGN</sequence>
<dbReference type="RefSeq" id="WP_028761977.1">
    <property type="nucleotide sequence ID" value="NZ_JBHOHD010000008.1"/>
</dbReference>
<keyword evidence="1" id="KW-0732">Signal</keyword>
<name>A0A1E5IP74_SHECO</name>